<sequence>MTDKITIEIDGRTCEADPGEMIITVADREGIIIPRFCYHKKLSIAANCRMCLVEAEQGGRPFPKPVPACATPVGAGMKVLTRSPKAIDAQQGTMEFLLINHPLDCPICDQGGECELQDVAMGYGGDVSRFAERKRVVKDEDLGPLIATDMTRCIHCTRCVRFGAEIAGVRELGATGRGEDMRIGTFVAHTVSHELSGNIIDLCPVGALTSKPYRFTARAWELTDADGIAPHDGVGSNIRLHVRDGRVMRVHPRDNEAVNETWISDRDRFSYEGLNAEDRLTAPMVKTDGVWREVEWQKALTAVAERLKAADASRMGWLMAPNATLEELYLAQRVARGLGCANIDHRLRQQDFSGDAADPMLPWLGLPIADLETREAILLIGTEIRQEQPLLAHRIRKAALEGATVACVNPLTLALTHPARQLVGTPAQMVADLAAIAKALGAKASGALKPVIGSVKPDDAHQSIADALRAAREKSTGVVLLGALATAHPDYALLKALAYRIGELSGAVVGFLPASANSVGAHLAGAVPFGLPGGRSAESMGLGLGEMLGTPPSTLVLWGLEPDRDLIDPARTMAMCEAADLVIACSAFRSPSLEAVADVLLPIGAFAETSGTFVNAGGLWQRFQGAVAPPGEARPGWKVLRVLGNLLDLPGFEYRDAAQVRSELAELCADVVLDNAPRGDYPVVSTSPTAGLMRLGSVPIYALDPLVRRSPALQRTPVQGATFGVYLHPEQARADGLDADQAVLIIQNGREVEASVFLDDAIAMGCVRIPAAVTGSEGLGMQIGPVEIRPWHGETGSEAG</sequence>
<dbReference type="PROSITE" id="PS51669">
    <property type="entry name" value="4FE4S_MOW_BIS_MGD"/>
    <property type="match status" value="1"/>
</dbReference>
<dbReference type="SUPFAM" id="SSF54292">
    <property type="entry name" value="2Fe-2S ferredoxin-like"/>
    <property type="match status" value="1"/>
</dbReference>
<evidence type="ECO:0000256" key="2">
    <source>
        <dbReference type="ARBA" id="ARBA00005404"/>
    </source>
</evidence>
<evidence type="ECO:0000256" key="9">
    <source>
        <dbReference type="ARBA" id="ARBA00026021"/>
    </source>
</evidence>
<evidence type="ECO:0000256" key="5">
    <source>
        <dbReference type="ARBA" id="ARBA00022967"/>
    </source>
</evidence>
<proteinExistence type="inferred from homology"/>
<dbReference type="InterPro" id="IPR019574">
    <property type="entry name" value="NADH_UbQ_OxRdtase_Gsu_4Fe4S-bd"/>
</dbReference>
<evidence type="ECO:0000256" key="11">
    <source>
        <dbReference type="RuleBase" id="RU003525"/>
    </source>
</evidence>
<comment type="cofactor">
    <cofactor evidence="1 11">
        <name>[4Fe-4S] cluster</name>
        <dbReference type="ChEBI" id="CHEBI:49883"/>
    </cofactor>
</comment>
<evidence type="ECO:0000256" key="3">
    <source>
        <dbReference type="ARBA" id="ARBA00022485"/>
    </source>
</evidence>
<dbReference type="SUPFAM" id="SSF54862">
    <property type="entry name" value="4Fe-4S ferredoxins"/>
    <property type="match status" value="1"/>
</dbReference>
<comment type="function">
    <text evidence="11">NDH-1 shuttles electrons from NADH, via FMN and iron-sulfur (Fe-S) centers, to quinones in the respiratory chain. Couples the redox reaction to proton translocation (for every two electrons transferred, four hydrogen ions are translocated across the cytoplasmic membrane), and thus conserves the redox energy in a proton gradient.</text>
</comment>
<dbReference type="GO" id="GO:0046872">
    <property type="term" value="F:metal ion binding"/>
    <property type="evidence" value="ECO:0007669"/>
    <property type="project" value="UniProtKB-UniRule"/>
</dbReference>
<dbReference type="Pfam" id="PF22117">
    <property type="entry name" value="Fer4_Nqo3"/>
    <property type="match status" value="1"/>
</dbReference>
<evidence type="ECO:0000313" key="15">
    <source>
        <dbReference type="EMBL" id="RKT47740.1"/>
    </source>
</evidence>
<evidence type="ECO:0000256" key="10">
    <source>
        <dbReference type="ARBA" id="ARBA00047712"/>
    </source>
</evidence>
<dbReference type="PANTHER" id="PTHR43105:SF13">
    <property type="entry name" value="NADH-UBIQUINONE OXIDOREDUCTASE 75 KDA SUBUNIT, MITOCHONDRIAL"/>
    <property type="match status" value="1"/>
</dbReference>
<evidence type="ECO:0000256" key="6">
    <source>
        <dbReference type="ARBA" id="ARBA00023004"/>
    </source>
</evidence>
<dbReference type="PANTHER" id="PTHR43105">
    <property type="entry name" value="RESPIRATORY NITRATE REDUCTASE"/>
    <property type="match status" value="1"/>
</dbReference>
<name>A0A495VFZ0_9GAMM</name>
<dbReference type="EMBL" id="RBXL01000001">
    <property type="protein sequence ID" value="RKT47740.1"/>
    <property type="molecule type" value="Genomic_DNA"/>
</dbReference>
<dbReference type="PROSITE" id="PS51085">
    <property type="entry name" value="2FE2S_FER_2"/>
    <property type="match status" value="1"/>
</dbReference>
<dbReference type="EC" id="7.1.1.-" evidence="11"/>
<dbReference type="FunFam" id="3.10.20.740:FF:000001">
    <property type="entry name" value="NADH-quinone oxidoreductase subunit G"/>
    <property type="match status" value="1"/>
</dbReference>
<dbReference type="InterPro" id="IPR006656">
    <property type="entry name" value="Mopterin_OxRdtase"/>
</dbReference>
<evidence type="ECO:0000259" key="14">
    <source>
        <dbReference type="PROSITE" id="PS51839"/>
    </source>
</evidence>
<dbReference type="PROSITE" id="PS00643">
    <property type="entry name" value="COMPLEX1_75K_3"/>
    <property type="match status" value="1"/>
</dbReference>
<comment type="similarity">
    <text evidence="2 11">Belongs to the complex I 75 kDa subunit family.</text>
</comment>
<accession>A0A495VFZ0</accession>
<feature type="domain" description="4Fe-4S His(Cys)3-ligated-type" evidence="14">
    <location>
        <begin position="85"/>
        <end position="124"/>
    </location>
</feature>
<dbReference type="GO" id="GO:0048038">
    <property type="term" value="F:quinone binding"/>
    <property type="evidence" value="ECO:0007669"/>
    <property type="project" value="UniProtKB-UniRule"/>
</dbReference>
<gene>
    <name evidence="15" type="ORF">BDD21_5345</name>
</gene>
<dbReference type="OrthoDB" id="9810782at2"/>
<feature type="domain" description="4Fe-4S Mo/W bis-MGD-type" evidence="13">
    <location>
        <begin position="222"/>
        <end position="278"/>
    </location>
</feature>
<dbReference type="SMART" id="SM00929">
    <property type="entry name" value="NADH-G_4Fe-4S_3"/>
    <property type="match status" value="1"/>
</dbReference>
<dbReference type="InterPro" id="IPR001041">
    <property type="entry name" value="2Fe-2S_ferredoxin-type"/>
</dbReference>
<dbReference type="InterPro" id="IPR006963">
    <property type="entry name" value="Mopterin_OxRdtase_4Fe-4S_dom"/>
</dbReference>
<dbReference type="GO" id="GO:0016651">
    <property type="term" value="F:oxidoreductase activity, acting on NAD(P)H"/>
    <property type="evidence" value="ECO:0007669"/>
    <property type="project" value="InterPro"/>
</dbReference>
<dbReference type="GO" id="GO:0051539">
    <property type="term" value="F:4 iron, 4 sulfur cluster binding"/>
    <property type="evidence" value="ECO:0007669"/>
    <property type="project" value="UniProtKB-KW"/>
</dbReference>
<evidence type="ECO:0000259" key="13">
    <source>
        <dbReference type="PROSITE" id="PS51669"/>
    </source>
</evidence>
<dbReference type="GO" id="GO:0016020">
    <property type="term" value="C:membrane"/>
    <property type="evidence" value="ECO:0007669"/>
    <property type="project" value="InterPro"/>
</dbReference>
<dbReference type="PROSITE" id="PS51839">
    <property type="entry name" value="4FE4S_HC3"/>
    <property type="match status" value="1"/>
</dbReference>
<keyword evidence="3 11" id="KW-0004">4Fe-4S</keyword>
<comment type="subunit">
    <text evidence="9">Composed of 13 different subunits. Subunits NuoCD, E, F, and G constitute the peripheral sector of the complex.</text>
</comment>
<dbReference type="AlphaFoldDB" id="A0A495VFZ0"/>
<evidence type="ECO:0000256" key="1">
    <source>
        <dbReference type="ARBA" id="ARBA00001966"/>
    </source>
</evidence>
<dbReference type="PROSITE" id="PS00642">
    <property type="entry name" value="COMPLEX1_75K_2"/>
    <property type="match status" value="1"/>
</dbReference>
<dbReference type="NCBIfam" id="TIGR01973">
    <property type="entry name" value="NuoG"/>
    <property type="match status" value="1"/>
</dbReference>
<dbReference type="GO" id="GO:0051537">
    <property type="term" value="F:2 iron, 2 sulfur cluster binding"/>
    <property type="evidence" value="ECO:0007669"/>
    <property type="project" value="UniProtKB-UniRule"/>
</dbReference>
<dbReference type="Pfam" id="PF00384">
    <property type="entry name" value="Molybdopterin"/>
    <property type="match status" value="1"/>
</dbReference>
<dbReference type="CDD" id="cd00207">
    <property type="entry name" value="fer2"/>
    <property type="match status" value="1"/>
</dbReference>
<comment type="cofactor">
    <cofactor evidence="11">
        <name>[2Fe-2S] cluster</name>
        <dbReference type="ChEBI" id="CHEBI:190135"/>
    </cofactor>
    <text evidence="11">Binds 1 [2Fe-2S] cluster per subunit.</text>
</comment>
<dbReference type="InterPro" id="IPR050123">
    <property type="entry name" value="Prok_molybdopt-oxidoreductase"/>
</dbReference>
<protein>
    <recommendedName>
        <fullName evidence="11">NADH-quinone oxidoreductase</fullName>
        <ecNumber evidence="11">7.1.1.-</ecNumber>
    </recommendedName>
</protein>
<comment type="catalytic activity">
    <reaction evidence="10 11">
        <text>a quinone + NADH + 5 H(+)(in) = a quinol + NAD(+) + 4 H(+)(out)</text>
        <dbReference type="Rhea" id="RHEA:57888"/>
        <dbReference type="ChEBI" id="CHEBI:15378"/>
        <dbReference type="ChEBI" id="CHEBI:24646"/>
        <dbReference type="ChEBI" id="CHEBI:57540"/>
        <dbReference type="ChEBI" id="CHEBI:57945"/>
        <dbReference type="ChEBI" id="CHEBI:132124"/>
    </reaction>
</comment>
<evidence type="ECO:0000259" key="12">
    <source>
        <dbReference type="PROSITE" id="PS51085"/>
    </source>
</evidence>
<dbReference type="Gene3D" id="3.40.50.740">
    <property type="match status" value="1"/>
</dbReference>
<dbReference type="InterPro" id="IPR054351">
    <property type="entry name" value="NADH_UbQ_OxRdtase_ferredoxin"/>
</dbReference>
<dbReference type="SUPFAM" id="SSF53706">
    <property type="entry name" value="Formate dehydrogenase/DMSO reductase, domains 1-3"/>
    <property type="match status" value="1"/>
</dbReference>
<keyword evidence="16" id="KW-1185">Reference proteome</keyword>
<dbReference type="InterPro" id="IPR000283">
    <property type="entry name" value="NADH_UbQ_OxRdtase_75kDa_su_CS"/>
</dbReference>
<dbReference type="Pfam" id="PF22151">
    <property type="entry name" value="Fer4_NDSU1"/>
    <property type="match status" value="1"/>
</dbReference>
<feature type="domain" description="2Fe-2S ferredoxin-type" evidence="12">
    <location>
        <begin position="3"/>
        <end position="85"/>
    </location>
</feature>
<evidence type="ECO:0000256" key="8">
    <source>
        <dbReference type="ARBA" id="ARBA00023027"/>
    </source>
</evidence>
<keyword evidence="11" id="KW-0874">Quinone</keyword>
<evidence type="ECO:0000256" key="4">
    <source>
        <dbReference type="ARBA" id="ARBA00022723"/>
    </source>
</evidence>
<organism evidence="15 16">
    <name type="scientific">Thiocapsa rosea</name>
    <dbReference type="NCBI Taxonomy" id="69360"/>
    <lineage>
        <taxon>Bacteria</taxon>
        <taxon>Pseudomonadati</taxon>
        <taxon>Pseudomonadota</taxon>
        <taxon>Gammaproteobacteria</taxon>
        <taxon>Chromatiales</taxon>
        <taxon>Chromatiaceae</taxon>
        <taxon>Thiocapsa</taxon>
    </lineage>
</organism>
<reference evidence="15 16" key="1">
    <citation type="submission" date="2018-10" db="EMBL/GenBank/DDBJ databases">
        <title>Genomic Encyclopedia of Archaeal and Bacterial Type Strains, Phase II (KMG-II): from individual species to whole genera.</title>
        <authorList>
            <person name="Goeker M."/>
        </authorList>
    </citation>
    <scope>NUCLEOTIDE SEQUENCE [LARGE SCALE GENOMIC DNA]</scope>
    <source>
        <strain evidence="15 16">DSM 235</strain>
    </source>
</reference>
<dbReference type="Gene3D" id="3.30.200.210">
    <property type="match status" value="1"/>
</dbReference>
<dbReference type="PROSITE" id="PS00641">
    <property type="entry name" value="COMPLEX1_75K_1"/>
    <property type="match status" value="1"/>
</dbReference>
<dbReference type="InterPro" id="IPR036010">
    <property type="entry name" value="2Fe-2S_ferredoxin-like_sf"/>
</dbReference>
<keyword evidence="4 11" id="KW-0479">Metal-binding</keyword>
<dbReference type="Pfam" id="PF10588">
    <property type="entry name" value="NADH-G_4Fe-4S_3"/>
    <property type="match status" value="1"/>
</dbReference>
<keyword evidence="8 11" id="KW-0520">NAD</keyword>
<dbReference type="Pfam" id="PF13510">
    <property type="entry name" value="Fer2_4"/>
    <property type="match status" value="1"/>
</dbReference>
<dbReference type="Gene3D" id="3.30.70.20">
    <property type="match status" value="1"/>
</dbReference>
<dbReference type="RefSeq" id="WP_120799656.1">
    <property type="nucleotide sequence ID" value="NZ_RBXL01000001.1"/>
</dbReference>
<dbReference type="Gene3D" id="3.10.20.740">
    <property type="match status" value="1"/>
</dbReference>
<keyword evidence="11" id="KW-0001">2Fe-2S</keyword>
<dbReference type="InterPro" id="IPR010228">
    <property type="entry name" value="NADH_UbQ_OxRdtase_Gsu"/>
</dbReference>
<keyword evidence="6 11" id="KW-0408">Iron</keyword>
<keyword evidence="7 11" id="KW-0411">Iron-sulfur</keyword>
<dbReference type="FunFam" id="3.30.70.20:FF:000002">
    <property type="entry name" value="NADH-ubiquinone oxidoreductase 75 kDa subunit"/>
    <property type="match status" value="1"/>
</dbReference>
<evidence type="ECO:0000256" key="7">
    <source>
        <dbReference type="ARBA" id="ARBA00023014"/>
    </source>
</evidence>
<comment type="caution">
    <text evidence="15">The sequence shown here is derived from an EMBL/GenBank/DDBJ whole genome shotgun (WGS) entry which is preliminary data.</text>
</comment>
<dbReference type="GO" id="GO:0042773">
    <property type="term" value="P:ATP synthesis coupled electron transport"/>
    <property type="evidence" value="ECO:0007669"/>
    <property type="project" value="InterPro"/>
</dbReference>
<evidence type="ECO:0000313" key="16">
    <source>
        <dbReference type="Proteomes" id="UP000274556"/>
    </source>
</evidence>
<keyword evidence="5 11" id="KW-1278">Translocase</keyword>
<dbReference type="Proteomes" id="UP000274556">
    <property type="component" value="Unassembled WGS sequence"/>
</dbReference>
<dbReference type="GO" id="GO:0008137">
    <property type="term" value="F:NADH dehydrogenase (ubiquinone) activity"/>
    <property type="evidence" value="ECO:0007669"/>
    <property type="project" value="UniProtKB-UniRule"/>
</dbReference>
<dbReference type="FunFam" id="3.30.200.210:FF:000002">
    <property type="entry name" value="NADH-ubiquinone oxidoreductase 75 kDa subunit"/>
    <property type="match status" value="1"/>
</dbReference>